<dbReference type="EMBL" id="LGGX01000005">
    <property type="protein sequence ID" value="KUK87358.1"/>
    <property type="molecule type" value="Genomic_DNA"/>
</dbReference>
<evidence type="ECO:0000256" key="2">
    <source>
        <dbReference type="ARBA" id="ARBA00022475"/>
    </source>
</evidence>
<feature type="transmembrane region" description="Helical" evidence="6">
    <location>
        <begin position="178"/>
        <end position="196"/>
    </location>
</feature>
<dbReference type="PATRIC" id="fig|1635277.3.peg.1847"/>
<dbReference type="InterPro" id="IPR002178">
    <property type="entry name" value="PTS_EIIA_type-2_dom"/>
</dbReference>
<dbReference type="Proteomes" id="UP000053467">
    <property type="component" value="Unassembled WGS sequence"/>
</dbReference>
<feature type="transmembrane region" description="Helical" evidence="6">
    <location>
        <begin position="369"/>
        <end position="389"/>
    </location>
</feature>
<proteinExistence type="predicted"/>
<feature type="domain" description="PTS EIIA type-2" evidence="7">
    <location>
        <begin position="462"/>
        <end position="604"/>
    </location>
</feature>
<feature type="transmembrane region" description="Helical" evidence="6">
    <location>
        <begin position="217"/>
        <end position="243"/>
    </location>
</feature>
<dbReference type="PANTHER" id="PTHR42770:SF7">
    <property type="entry name" value="MEMBRANE PROTEIN"/>
    <property type="match status" value="1"/>
</dbReference>
<feature type="transmembrane region" description="Helical" evidence="6">
    <location>
        <begin position="263"/>
        <end position="291"/>
    </location>
</feature>
<keyword evidence="4 6" id="KW-1133">Transmembrane helix</keyword>
<feature type="transmembrane region" description="Helical" evidence="6">
    <location>
        <begin position="113"/>
        <end position="135"/>
    </location>
</feature>
<dbReference type="Gene3D" id="3.40.930.10">
    <property type="entry name" value="Mannitol-specific EII, Chain A"/>
    <property type="match status" value="1"/>
</dbReference>
<sequence length="613" mass="68703">MQLKKTLNFIDIFSLASGAMISSGIFILPGIAHSKAGPAVFISYFIAGLLAMTGALSLAELSTAMPKAGGDYFFITRGLGPAIGTIAGILSWFSLSVKSSFALTGTSIFLSKYLDINTFYIGLFFCLLFITLNIIGIKEASSFQVTLVIILFILMSSYIIFGFPHIKRENIFPLAPYGILPIFSTAGLVFVSYGGLLKITSVAEEVKNPSKTIPWGLLFSLFIVSILYTLIVIVTTGILSNIILDNSLTPINDAAKIFGGNLWDFLISMAALLAFISTANAGIMAASRYPLALSRDKMIPEIFSKTNKRFKTPHFSILLTGIVTVIFLLTNVEILAKVASSTLILTYILANSTLIVIRESKMMNYKPKFKSPLFPYLQIAGIIGFIFILFEMGSFVFLLTSILIIFSLSFYIFYGRIKVNREFALLYLLERITTKNYTNHLLQEELREIIRERDQIEIDRFDTVVENSKTFDIKGKYHFEDLFDLISSTTSSILGIEKEKIKENLLIREKESPTTLSNFVAIPHLLLEGKGKFEIFFFRVKEGAVFPNEEGIKMVVVIACTRDERNFHLKSLAAIAQMVSSKKFEKEWLQARNENELKEVILLTERRRIKKSE</sequence>
<feature type="transmembrane region" description="Helical" evidence="6">
    <location>
        <begin position="395"/>
        <end position="414"/>
    </location>
</feature>
<feature type="transmembrane region" description="Helical" evidence="6">
    <location>
        <begin position="312"/>
        <end position="332"/>
    </location>
</feature>
<dbReference type="PANTHER" id="PTHR42770">
    <property type="entry name" value="AMINO ACID TRANSPORTER-RELATED"/>
    <property type="match status" value="1"/>
</dbReference>
<evidence type="ECO:0000259" key="7">
    <source>
        <dbReference type="PROSITE" id="PS51094"/>
    </source>
</evidence>
<feature type="transmembrane region" description="Helical" evidence="6">
    <location>
        <begin position="38"/>
        <end position="59"/>
    </location>
</feature>
<keyword evidence="5 6" id="KW-0472">Membrane</keyword>
<dbReference type="InterPro" id="IPR002293">
    <property type="entry name" value="AA/rel_permease1"/>
</dbReference>
<dbReference type="GO" id="GO:0022857">
    <property type="term" value="F:transmembrane transporter activity"/>
    <property type="evidence" value="ECO:0007669"/>
    <property type="project" value="InterPro"/>
</dbReference>
<organism evidence="8 9">
    <name type="scientific">candidate division TA06 bacterium 34_109</name>
    <dbReference type="NCBI Taxonomy" id="1635277"/>
    <lineage>
        <taxon>Bacteria</taxon>
        <taxon>Bacteria division TA06</taxon>
    </lineage>
</organism>
<feature type="transmembrane region" description="Helical" evidence="6">
    <location>
        <begin position="71"/>
        <end position="93"/>
    </location>
</feature>
<evidence type="ECO:0000313" key="9">
    <source>
        <dbReference type="Proteomes" id="UP000053467"/>
    </source>
</evidence>
<dbReference type="Gene3D" id="1.20.1740.10">
    <property type="entry name" value="Amino acid/polyamine transporter I"/>
    <property type="match status" value="1"/>
</dbReference>
<comment type="subcellular location">
    <subcellularLocation>
        <location evidence="1">Cell membrane</location>
        <topology evidence="1">Multi-pass membrane protein</topology>
    </subcellularLocation>
</comment>
<dbReference type="AlphaFoldDB" id="A0A101I350"/>
<accession>A0A101I350</accession>
<feature type="transmembrane region" description="Helical" evidence="6">
    <location>
        <begin position="12"/>
        <end position="32"/>
    </location>
</feature>
<evidence type="ECO:0000256" key="6">
    <source>
        <dbReference type="SAM" id="Phobius"/>
    </source>
</evidence>
<comment type="caution">
    <text evidence="8">The sequence shown here is derived from an EMBL/GenBank/DDBJ whole genome shotgun (WGS) entry which is preliminary data.</text>
</comment>
<evidence type="ECO:0000256" key="3">
    <source>
        <dbReference type="ARBA" id="ARBA00022692"/>
    </source>
</evidence>
<dbReference type="PROSITE" id="PS51094">
    <property type="entry name" value="PTS_EIIA_TYPE_2"/>
    <property type="match status" value="1"/>
</dbReference>
<keyword evidence="2" id="KW-1003">Cell membrane</keyword>
<protein>
    <submittedName>
        <fullName evidence="8">Amino acid permease-associated region</fullName>
    </submittedName>
</protein>
<evidence type="ECO:0000256" key="4">
    <source>
        <dbReference type="ARBA" id="ARBA00022989"/>
    </source>
</evidence>
<keyword evidence="3 6" id="KW-0812">Transmembrane</keyword>
<dbReference type="Pfam" id="PF13520">
    <property type="entry name" value="AA_permease_2"/>
    <property type="match status" value="1"/>
</dbReference>
<feature type="transmembrane region" description="Helical" evidence="6">
    <location>
        <begin position="147"/>
        <end position="166"/>
    </location>
</feature>
<feature type="transmembrane region" description="Helical" evidence="6">
    <location>
        <begin position="338"/>
        <end position="357"/>
    </location>
</feature>
<dbReference type="InterPro" id="IPR050367">
    <property type="entry name" value="APC_superfamily"/>
</dbReference>
<reference evidence="9" key="1">
    <citation type="journal article" date="2015" name="MBio">
        <title>Genome-Resolved Metagenomic Analysis Reveals Roles for Candidate Phyla and Other Microbial Community Members in Biogeochemical Transformations in Oil Reservoirs.</title>
        <authorList>
            <person name="Hu P."/>
            <person name="Tom L."/>
            <person name="Singh A."/>
            <person name="Thomas B.C."/>
            <person name="Baker B.J."/>
            <person name="Piceno Y.M."/>
            <person name="Andersen G.L."/>
            <person name="Banfield J.F."/>
        </authorList>
    </citation>
    <scope>NUCLEOTIDE SEQUENCE [LARGE SCALE GENOMIC DNA]</scope>
</reference>
<evidence type="ECO:0000256" key="1">
    <source>
        <dbReference type="ARBA" id="ARBA00004651"/>
    </source>
</evidence>
<evidence type="ECO:0000256" key="5">
    <source>
        <dbReference type="ARBA" id="ARBA00023136"/>
    </source>
</evidence>
<dbReference type="InterPro" id="IPR016152">
    <property type="entry name" value="PTrfase/Anion_transptr"/>
</dbReference>
<evidence type="ECO:0000313" key="8">
    <source>
        <dbReference type="EMBL" id="KUK87358.1"/>
    </source>
</evidence>
<dbReference type="GO" id="GO:0005886">
    <property type="term" value="C:plasma membrane"/>
    <property type="evidence" value="ECO:0007669"/>
    <property type="project" value="UniProtKB-SubCell"/>
</dbReference>
<dbReference type="SUPFAM" id="SSF55804">
    <property type="entry name" value="Phoshotransferase/anion transport protein"/>
    <property type="match status" value="1"/>
</dbReference>
<dbReference type="Pfam" id="PF00359">
    <property type="entry name" value="PTS_EIIA_2"/>
    <property type="match status" value="1"/>
</dbReference>
<name>A0A101I350_UNCT6</name>
<gene>
    <name evidence="8" type="ORF">XE03_0756</name>
</gene>